<dbReference type="EMBL" id="BGJZ01000349">
    <property type="protein sequence ID" value="GBH13401.1"/>
    <property type="molecule type" value="Genomic_DNA"/>
</dbReference>
<dbReference type="InterPro" id="IPR037883">
    <property type="entry name" value="Knr4/Smi1-like_sf"/>
</dbReference>
<protein>
    <submittedName>
        <fullName evidence="1">Transposase</fullName>
    </submittedName>
</protein>
<dbReference type="SUPFAM" id="SSF160631">
    <property type="entry name" value="SMI1/KNR4-like"/>
    <property type="match status" value="1"/>
</dbReference>
<organism evidence="1 2">
    <name type="scientific">Pseudomonas syringae pv. actinidiae</name>
    <dbReference type="NCBI Taxonomy" id="103796"/>
    <lineage>
        <taxon>Bacteria</taxon>
        <taxon>Pseudomonadati</taxon>
        <taxon>Pseudomonadota</taxon>
        <taxon>Gammaproteobacteria</taxon>
        <taxon>Pseudomonadales</taxon>
        <taxon>Pseudomonadaceae</taxon>
        <taxon>Pseudomonas</taxon>
        <taxon>Pseudomonas syringae</taxon>
    </lineage>
</organism>
<name>A0A2V0QKE4_PSESF</name>
<comment type="caution">
    <text evidence="1">The sequence shown here is derived from an EMBL/GenBank/DDBJ whole genome shotgun (WGS) entry which is preliminary data.</text>
</comment>
<dbReference type="NCBIfam" id="NF038335">
    <property type="entry name" value="YPO0640_fam"/>
    <property type="match status" value="1"/>
</dbReference>
<dbReference type="Gene3D" id="3.40.1580.10">
    <property type="entry name" value="SMI1/KNR4-like"/>
    <property type="match status" value="1"/>
</dbReference>
<evidence type="ECO:0000313" key="1">
    <source>
        <dbReference type="EMBL" id="GBH13401.1"/>
    </source>
</evidence>
<proteinExistence type="predicted"/>
<evidence type="ECO:0000313" key="2">
    <source>
        <dbReference type="Proteomes" id="UP000247480"/>
    </source>
</evidence>
<dbReference type="AlphaFoldDB" id="A0A2V0QKE4"/>
<reference evidence="1 2" key="1">
    <citation type="submission" date="2018-04" db="EMBL/GenBank/DDBJ databases">
        <title>Draft genome sequence of Pseudomonas syringae pv. actinidiae biovar 1 strains isolated from kiwifruit in Kagawa prefecture.</title>
        <authorList>
            <person name="Tabuchi M."/>
            <person name="Saito M."/>
            <person name="Fujiwara S."/>
            <person name="Sasa N."/>
            <person name="Akimitsu K."/>
            <person name="Gomi K."/>
            <person name="Konishi-Sugita S."/>
            <person name="Hamano K."/>
            <person name="Kataoka I."/>
        </authorList>
    </citation>
    <scope>NUCLEOTIDE SEQUENCE [LARGE SCALE GENOMIC DNA]</scope>
    <source>
        <strain evidence="1 2">MAFF212206</strain>
    </source>
</reference>
<gene>
    <name evidence="1" type="ORF">KPSA1_06889</name>
</gene>
<accession>A0A2V0QKE4</accession>
<dbReference type="Proteomes" id="UP000247480">
    <property type="component" value="Unassembled WGS sequence"/>
</dbReference>
<sequence>MHHWNSYSQLRSLIPKHLHRTPMNKLHTKLSKIITLYTAQGYYFNEGASQNELEDFVSRCKKKLDFLPPEHYLKTLEQHNGIVVEGVFLYSTKPIKYKESDGCCLEFIDMNLLSRELKWKDTFIIFGDSDQDEYVLDLAAKRYQVRDKQAFDNIYEEYETFSELFEYMLDLMISRIS</sequence>